<dbReference type="InterPro" id="IPR013332">
    <property type="entry name" value="KPR_N"/>
</dbReference>
<dbReference type="AlphaFoldDB" id="A0A9X1XG33"/>
<comment type="similarity">
    <text evidence="1 4">Belongs to the ketopantoate reductase family.</text>
</comment>
<sequence length="312" mass="34725">MKVVVFGAGALGVYFGGRWLEAGHEVSFLVRERRKREIEEQGLFIHSVAGDYELDEPKLILHPDEAGSCDLVLLSLKGYHLEQALPFLKQLVGQGARVLPLLNGIEHIYKLQDELGEDAVLGGLAFIIATLDEKGHVIHTSGQHDIVFGALVPSQQEMCESLYHMMEKSRMNAALSPDIIKSLWQKYMFITAFSGVTTAANLPIGRIREQEETLQLFRSVLTEMKNLANTFQVGLEEQDIEETMARIEGLPYEATSSMHQDRRKSLFLEVDHLQGGALRLAEQSMLELSYTAALYALIKPFESGVVSVAAKP</sequence>
<dbReference type="Gene3D" id="3.40.50.720">
    <property type="entry name" value="NAD(P)-binding Rossmann-like Domain"/>
    <property type="match status" value="1"/>
</dbReference>
<evidence type="ECO:0000256" key="3">
    <source>
        <dbReference type="ARBA" id="ARBA00023002"/>
    </source>
</evidence>
<dbReference type="EC" id="1.1.1.169" evidence="4"/>
<dbReference type="GO" id="GO:0015940">
    <property type="term" value="P:pantothenate biosynthetic process"/>
    <property type="evidence" value="ECO:0007669"/>
    <property type="project" value="UniProtKB-KW"/>
</dbReference>
<dbReference type="SUPFAM" id="SSF48179">
    <property type="entry name" value="6-phosphogluconate dehydrogenase C-terminal domain-like"/>
    <property type="match status" value="1"/>
</dbReference>
<dbReference type="Proteomes" id="UP001139011">
    <property type="component" value="Unassembled WGS sequence"/>
</dbReference>
<evidence type="ECO:0000313" key="8">
    <source>
        <dbReference type="Proteomes" id="UP001139011"/>
    </source>
</evidence>
<evidence type="ECO:0000259" key="6">
    <source>
        <dbReference type="Pfam" id="PF08546"/>
    </source>
</evidence>
<name>A0A9X1XG33_9BACL</name>
<keyword evidence="8" id="KW-1185">Reference proteome</keyword>
<comment type="catalytic activity">
    <reaction evidence="4">
        <text>(R)-pantoate + NADP(+) = 2-dehydropantoate + NADPH + H(+)</text>
        <dbReference type="Rhea" id="RHEA:16233"/>
        <dbReference type="ChEBI" id="CHEBI:11561"/>
        <dbReference type="ChEBI" id="CHEBI:15378"/>
        <dbReference type="ChEBI" id="CHEBI:15980"/>
        <dbReference type="ChEBI" id="CHEBI:57783"/>
        <dbReference type="ChEBI" id="CHEBI:58349"/>
        <dbReference type="EC" id="1.1.1.169"/>
    </reaction>
</comment>
<dbReference type="InterPro" id="IPR003710">
    <property type="entry name" value="ApbA"/>
</dbReference>
<keyword evidence="2 4" id="KW-0521">NADP</keyword>
<dbReference type="EMBL" id="JAIWJX010000002">
    <property type="protein sequence ID" value="MCK6259265.1"/>
    <property type="molecule type" value="Genomic_DNA"/>
</dbReference>
<dbReference type="InterPro" id="IPR008927">
    <property type="entry name" value="6-PGluconate_DH-like_C_sf"/>
</dbReference>
<evidence type="ECO:0000256" key="4">
    <source>
        <dbReference type="RuleBase" id="RU362068"/>
    </source>
</evidence>
<gene>
    <name evidence="7" type="ORF">LCY76_22070</name>
</gene>
<protein>
    <recommendedName>
        <fullName evidence="4">2-dehydropantoate 2-reductase</fullName>
        <ecNumber evidence="4">1.1.1.169</ecNumber>
    </recommendedName>
    <alternativeName>
        <fullName evidence="4">Ketopantoate reductase</fullName>
    </alternativeName>
</protein>
<dbReference type="Gene3D" id="1.10.1040.10">
    <property type="entry name" value="N-(1-d-carboxylethyl)-l-norvaline Dehydrogenase, domain 2"/>
    <property type="match status" value="1"/>
</dbReference>
<dbReference type="NCBIfam" id="TIGR00745">
    <property type="entry name" value="apbA_panE"/>
    <property type="match status" value="1"/>
</dbReference>
<proteinExistence type="inferred from homology"/>
<comment type="function">
    <text evidence="4">Catalyzes the NADPH-dependent reduction of ketopantoate into pantoic acid.</text>
</comment>
<evidence type="ECO:0000259" key="5">
    <source>
        <dbReference type="Pfam" id="PF02558"/>
    </source>
</evidence>
<keyword evidence="3 4" id="KW-0560">Oxidoreductase</keyword>
<dbReference type="InterPro" id="IPR036291">
    <property type="entry name" value="NAD(P)-bd_dom_sf"/>
</dbReference>
<reference evidence="7" key="1">
    <citation type="submission" date="2021-09" db="EMBL/GenBank/DDBJ databases">
        <title>Genome analysis of Fictibacillus sp. KIGAM418 isolated from marine sediment.</title>
        <authorList>
            <person name="Seo M.-J."/>
            <person name="Cho E.-S."/>
            <person name="Hwang C.Y."/>
        </authorList>
    </citation>
    <scope>NUCLEOTIDE SEQUENCE</scope>
    <source>
        <strain evidence="7">KIGAM418</strain>
    </source>
</reference>
<dbReference type="SUPFAM" id="SSF51735">
    <property type="entry name" value="NAD(P)-binding Rossmann-fold domains"/>
    <property type="match status" value="1"/>
</dbReference>
<dbReference type="PANTHER" id="PTHR21708:SF26">
    <property type="entry name" value="2-DEHYDROPANTOATE 2-REDUCTASE"/>
    <property type="match status" value="1"/>
</dbReference>
<evidence type="ECO:0000256" key="2">
    <source>
        <dbReference type="ARBA" id="ARBA00022857"/>
    </source>
</evidence>
<organism evidence="7 8">
    <name type="scientific">Fictibacillus marinisediminis</name>
    <dbReference type="NCBI Taxonomy" id="2878389"/>
    <lineage>
        <taxon>Bacteria</taxon>
        <taxon>Bacillati</taxon>
        <taxon>Bacillota</taxon>
        <taxon>Bacilli</taxon>
        <taxon>Bacillales</taxon>
        <taxon>Fictibacillaceae</taxon>
        <taxon>Fictibacillus</taxon>
    </lineage>
</organism>
<dbReference type="PANTHER" id="PTHR21708">
    <property type="entry name" value="PROBABLE 2-DEHYDROPANTOATE 2-REDUCTASE"/>
    <property type="match status" value="1"/>
</dbReference>
<dbReference type="InterPro" id="IPR051402">
    <property type="entry name" value="KPR-Related"/>
</dbReference>
<dbReference type="InterPro" id="IPR013752">
    <property type="entry name" value="KPA_reductase"/>
</dbReference>
<keyword evidence="4" id="KW-0566">Pantothenate biosynthesis</keyword>
<feature type="domain" description="Ketopantoate reductase N-terminal" evidence="5">
    <location>
        <begin position="3"/>
        <end position="151"/>
    </location>
</feature>
<evidence type="ECO:0000313" key="7">
    <source>
        <dbReference type="EMBL" id="MCK6259265.1"/>
    </source>
</evidence>
<comment type="caution">
    <text evidence="7">The sequence shown here is derived from an EMBL/GenBank/DDBJ whole genome shotgun (WGS) entry which is preliminary data.</text>
</comment>
<dbReference type="GO" id="GO:0005737">
    <property type="term" value="C:cytoplasm"/>
    <property type="evidence" value="ECO:0007669"/>
    <property type="project" value="TreeGrafter"/>
</dbReference>
<comment type="pathway">
    <text evidence="4">Cofactor biosynthesis; (R)-pantothenate biosynthesis; (R)-pantoate from 3-methyl-2-oxobutanoate: step 2/2.</text>
</comment>
<feature type="domain" description="Ketopantoate reductase C-terminal" evidence="6">
    <location>
        <begin position="178"/>
        <end position="300"/>
    </location>
</feature>
<evidence type="ECO:0000256" key="1">
    <source>
        <dbReference type="ARBA" id="ARBA00007870"/>
    </source>
</evidence>
<dbReference type="Pfam" id="PF08546">
    <property type="entry name" value="ApbA_C"/>
    <property type="match status" value="1"/>
</dbReference>
<dbReference type="GO" id="GO:0008677">
    <property type="term" value="F:2-dehydropantoate 2-reductase activity"/>
    <property type="evidence" value="ECO:0007669"/>
    <property type="project" value="UniProtKB-EC"/>
</dbReference>
<dbReference type="RefSeq" id="WP_248254451.1">
    <property type="nucleotide sequence ID" value="NZ_JAIWJX010000002.1"/>
</dbReference>
<dbReference type="Pfam" id="PF02558">
    <property type="entry name" value="ApbA"/>
    <property type="match status" value="1"/>
</dbReference>
<accession>A0A9X1XG33</accession>
<dbReference type="FunFam" id="3.40.50.720:FF:000307">
    <property type="entry name" value="2-dehydropantoate 2-reductase"/>
    <property type="match status" value="1"/>
</dbReference>
<dbReference type="InterPro" id="IPR013328">
    <property type="entry name" value="6PGD_dom2"/>
</dbReference>